<proteinExistence type="predicted"/>
<protein>
    <recommendedName>
        <fullName evidence="2">HNH endonuclease 5 domain-containing protein</fullName>
    </recommendedName>
</protein>
<sequence length="294" mass="34138">MYKLKKCALCGTETNLELSHIVPKMVMRTLKKTAISNIRNSESPNIPAQDSEKHYMLCGNCEDLFSEKETYFANNLLHPYLKKEKTKFDYDSKLFYFQTSLSWRSLYLDLLDFTENHVVGIDALEHLIACEKLMKDYLLNSRNNIEDIEHHIFFFDEIRKITGNTDMAELRPHVIFHRGINSYTFCCEDEGTYGTITNMLGIVLITLYKKGSRENWERTRILNGDGCIEAKDQQITSVVGNEFMNILKIAQSTSNSISDKQMGKIVANVENKADKIKDYSVFQDWLSDRELYKK</sequence>
<dbReference type="AlphaFoldDB" id="A0A645BNN2"/>
<comment type="caution">
    <text evidence="1">The sequence shown here is derived from an EMBL/GenBank/DDBJ whole genome shotgun (WGS) entry which is preliminary data.</text>
</comment>
<organism evidence="1">
    <name type="scientific">bioreactor metagenome</name>
    <dbReference type="NCBI Taxonomy" id="1076179"/>
    <lineage>
        <taxon>unclassified sequences</taxon>
        <taxon>metagenomes</taxon>
        <taxon>ecological metagenomes</taxon>
    </lineage>
</organism>
<dbReference type="EMBL" id="VSSQ01021480">
    <property type="protein sequence ID" value="MPM67090.1"/>
    <property type="molecule type" value="Genomic_DNA"/>
</dbReference>
<accession>A0A645BNN2</accession>
<reference evidence="1" key="1">
    <citation type="submission" date="2019-08" db="EMBL/GenBank/DDBJ databases">
        <authorList>
            <person name="Kucharzyk K."/>
            <person name="Murdoch R.W."/>
            <person name="Higgins S."/>
            <person name="Loffler F."/>
        </authorList>
    </citation>
    <scope>NUCLEOTIDE SEQUENCE</scope>
</reference>
<evidence type="ECO:0000313" key="1">
    <source>
        <dbReference type="EMBL" id="MPM67090.1"/>
    </source>
</evidence>
<gene>
    <name evidence="1" type="ORF">SDC9_114007</name>
</gene>
<evidence type="ECO:0008006" key="2">
    <source>
        <dbReference type="Google" id="ProtNLM"/>
    </source>
</evidence>
<name>A0A645BNN2_9ZZZZ</name>